<dbReference type="InterPro" id="IPR002108">
    <property type="entry name" value="ADF-H"/>
</dbReference>
<dbReference type="CDD" id="cd11960">
    <property type="entry name" value="SH3_Abp1_eu"/>
    <property type="match status" value="1"/>
</dbReference>
<feature type="domain" description="SH3" evidence="10">
    <location>
        <begin position="427"/>
        <end position="487"/>
    </location>
</feature>
<dbReference type="CTD" id="39520"/>
<keyword evidence="12" id="KW-1185">Reference proteome</keyword>
<reference evidence="13" key="1">
    <citation type="submission" date="2025-08" db="UniProtKB">
        <authorList>
            <consortium name="RefSeq"/>
        </authorList>
    </citation>
    <scope>IDENTIFICATION</scope>
</reference>
<evidence type="ECO:0000259" key="11">
    <source>
        <dbReference type="PROSITE" id="PS51263"/>
    </source>
</evidence>
<feature type="region of interest" description="Disordered" evidence="9">
    <location>
        <begin position="255"/>
        <end position="280"/>
    </location>
</feature>
<evidence type="ECO:0000313" key="12">
    <source>
        <dbReference type="Proteomes" id="UP000694920"/>
    </source>
</evidence>
<evidence type="ECO:0000256" key="4">
    <source>
        <dbReference type="ARBA" id="ARBA00022490"/>
    </source>
</evidence>
<dbReference type="Pfam" id="PF00241">
    <property type="entry name" value="Cofilin_ADF"/>
    <property type="match status" value="1"/>
</dbReference>
<evidence type="ECO:0000256" key="7">
    <source>
        <dbReference type="ARBA" id="ARBA00023212"/>
    </source>
</evidence>
<dbReference type="AlphaFoldDB" id="A0AAJ7BTH6"/>
<evidence type="ECO:0000256" key="6">
    <source>
        <dbReference type="ARBA" id="ARBA00023203"/>
    </source>
</evidence>
<dbReference type="GO" id="GO:0030833">
    <property type="term" value="P:regulation of actin filament polymerization"/>
    <property type="evidence" value="ECO:0007669"/>
    <property type="project" value="TreeGrafter"/>
</dbReference>
<dbReference type="SUPFAM" id="SSF55753">
    <property type="entry name" value="Actin depolymerizing proteins"/>
    <property type="match status" value="1"/>
</dbReference>
<evidence type="ECO:0000259" key="10">
    <source>
        <dbReference type="PROSITE" id="PS50002"/>
    </source>
</evidence>
<dbReference type="Proteomes" id="UP000694920">
    <property type="component" value="Unplaced"/>
</dbReference>
<proteinExistence type="inferred from homology"/>
<dbReference type="FunFam" id="2.30.30.40:FF:000046">
    <property type="entry name" value="Drebrin-like protein isoform B"/>
    <property type="match status" value="1"/>
</dbReference>
<keyword evidence="5" id="KW-0175">Coiled coil</keyword>
<evidence type="ECO:0000256" key="3">
    <source>
        <dbReference type="ARBA" id="ARBA00022443"/>
    </source>
</evidence>
<dbReference type="GO" id="GO:0051015">
    <property type="term" value="F:actin filament binding"/>
    <property type="evidence" value="ECO:0007669"/>
    <property type="project" value="TreeGrafter"/>
</dbReference>
<dbReference type="SMART" id="SM00102">
    <property type="entry name" value="ADF"/>
    <property type="match status" value="1"/>
</dbReference>
<dbReference type="GO" id="GO:0045773">
    <property type="term" value="P:positive regulation of axon extension"/>
    <property type="evidence" value="ECO:0007669"/>
    <property type="project" value="TreeGrafter"/>
</dbReference>
<dbReference type="RefSeq" id="XP_015593903.1">
    <property type="nucleotide sequence ID" value="XM_015738417.2"/>
</dbReference>
<evidence type="ECO:0000256" key="1">
    <source>
        <dbReference type="ARBA" id="ARBA00004245"/>
    </source>
</evidence>
<dbReference type="GO" id="GO:0030427">
    <property type="term" value="C:site of polarized growth"/>
    <property type="evidence" value="ECO:0007669"/>
    <property type="project" value="TreeGrafter"/>
</dbReference>
<dbReference type="InterPro" id="IPR029006">
    <property type="entry name" value="ADF-H/Gelsolin-like_dom_sf"/>
</dbReference>
<dbReference type="PROSITE" id="PS50002">
    <property type="entry name" value="SH3"/>
    <property type="match status" value="1"/>
</dbReference>
<keyword evidence="3 8" id="KW-0728">SH3 domain</keyword>
<comment type="similarity">
    <text evidence="2">Belongs to the ABP1 family.</text>
</comment>
<gene>
    <name evidence="13" type="primary">LOC107267128</name>
</gene>
<dbReference type="GO" id="GO:0098974">
    <property type="term" value="P:postsynaptic actin cytoskeleton organization"/>
    <property type="evidence" value="ECO:0007669"/>
    <property type="project" value="TreeGrafter"/>
</dbReference>
<dbReference type="Pfam" id="PF14604">
    <property type="entry name" value="SH3_9"/>
    <property type="match status" value="1"/>
</dbReference>
<dbReference type="GO" id="GO:0005884">
    <property type="term" value="C:actin filament"/>
    <property type="evidence" value="ECO:0007669"/>
    <property type="project" value="TreeGrafter"/>
</dbReference>
<dbReference type="InterPro" id="IPR001452">
    <property type="entry name" value="SH3_domain"/>
</dbReference>
<feature type="domain" description="ADF-H" evidence="11">
    <location>
        <begin position="2"/>
        <end position="133"/>
    </location>
</feature>
<evidence type="ECO:0000256" key="8">
    <source>
        <dbReference type="PROSITE-ProRule" id="PRU00192"/>
    </source>
</evidence>
<evidence type="ECO:0000256" key="9">
    <source>
        <dbReference type="SAM" id="MobiDB-lite"/>
    </source>
</evidence>
<dbReference type="KEGG" id="ccin:107267128"/>
<dbReference type="InterPro" id="IPR035717">
    <property type="entry name" value="Drebrin-like_SH3"/>
</dbReference>
<dbReference type="PANTHER" id="PTHR10829">
    <property type="entry name" value="CORTACTIN AND DREBRIN"/>
    <property type="match status" value="1"/>
</dbReference>
<comment type="subcellular location">
    <subcellularLocation>
        <location evidence="1">Cytoplasm</location>
        <location evidence="1">Cytoskeleton</location>
    </subcellularLocation>
</comment>
<dbReference type="GO" id="GO:0048812">
    <property type="term" value="P:neuron projection morphogenesis"/>
    <property type="evidence" value="ECO:0007669"/>
    <property type="project" value="TreeGrafter"/>
</dbReference>
<dbReference type="GO" id="GO:0030425">
    <property type="term" value="C:dendrite"/>
    <property type="evidence" value="ECO:0007669"/>
    <property type="project" value="TreeGrafter"/>
</dbReference>
<dbReference type="PRINTS" id="PR00452">
    <property type="entry name" value="SH3DOMAIN"/>
</dbReference>
<keyword evidence="4" id="KW-0963">Cytoplasm</keyword>
<dbReference type="SMART" id="SM00326">
    <property type="entry name" value="SH3"/>
    <property type="match status" value="1"/>
</dbReference>
<dbReference type="SUPFAM" id="SSF50044">
    <property type="entry name" value="SH3-domain"/>
    <property type="match status" value="1"/>
</dbReference>
<keyword evidence="7" id="KW-0206">Cytoskeleton</keyword>
<feature type="compositionally biased region" description="Basic and acidic residues" evidence="9">
    <location>
        <begin position="257"/>
        <end position="279"/>
    </location>
</feature>
<dbReference type="GeneID" id="107267128"/>
<dbReference type="Gene3D" id="3.40.20.10">
    <property type="entry name" value="Severin"/>
    <property type="match status" value="1"/>
</dbReference>
<keyword evidence="6" id="KW-0009">Actin-binding</keyword>
<dbReference type="PANTHER" id="PTHR10829:SF25">
    <property type="entry name" value="DREBRIN-LIKE PROTEIN"/>
    <property type="match status" value="1"/>
</dbReference>
<dbReference type="CDD" id="cd11281">
    <property type="entry name" value="ADF_drebrin_like"/>
    <property type="match status" value="1"/>
</dbReference>
<dbReference type="PROSITE" id="PS51263">
    <property type="entry name" value="ADF_H"/>
    <property type="match status" value="1"/>
</dbReference>
<accession>A0AAJ7BTH6</accession>
<dbReference type="Gene3D" id="2.30.30.40">
    <property type="entry name" value="SH3 Domains"/>
    <property type="match status" value="1"/>
</dbReference>
<organism evidence="12 13">
    <name type="scientific">Cephus cinctus</name>
    <name type="common">Wheat stem sawfly</name>
    <dbReference type="NCBI Taxonomy" id="211228"/>
    <lineage>
        <taxon>Eukaryota</taxon>
        <taxon>Metazoa</taxon>
        <taxon>Ecdysozoa</taxon>
        <taxon>Arthropoda</taxon>
        <taxon>Hexapoda</taxon>
        <taxon>Insecta</taxon>
        <taxon>Pterygota</taxon>
        <taxon>Neoptera</taxon>
        <taxon>Endopterygota</taxon>
        <taxon>Hymenoptera</taxon>
        <taxon>Cephoidea</taxon>
        <taxon>Cephidae</taxon>
        <taxon>Cephus</taxon>
    </lineage>
</organism>
<evidence type="ECO:0000256" key="2">
    <source>
        <dbReference type="ARBA" id="ARBA00011039"/>
    </source>
</evidence>
<name>A0AAJ7BTH6_CEPCN</name>
<dbReference type="InterPro" id="IPR036028">
    <property type="entry name" value="SH3-like_dom_sf"/>
</dbReference>
<protein>
    <submittedName>
        <fullName evidence="13">Drebrin-like protein isoform X1</fullName>
    </submittedName>
</protein>
<dbReference type="GO" id="GO:0030864">
    <property type="term" value="C:cortical actin cytoskeleton"/>
    <property type="evidence" value="ECO:0007669"/>
    <property type="project" value="TreeGrafter"/>
</dbReference>
<dbReference type="GO" id="GO:0030027">
    <property type="term" value="C:lamellipodium"/>
    <property type="evidence" value="ECO:0007669"/>
    <property type="project" value="TreeGrafter"/>
</dbReference>
<dbReference type="GO" id="GO:0045211">
    <property type="term" value="C:postsynaptic membrane"/>
    <property type="evidence" value="ECO:0007669"/>
    <property type="project" value="TreeGrafter"/>
</dbReference>
<evidence type="ECO:0000313" key="13">
    <source>
        <dbReference type="RefSeq" id="XP_015593903.1"/>
    </source>
</evidence>
<sequence>MSINLTKNKDALTAAWHSVVDDKSPTNWALFGYEVQTNTLKVVGTGVGGWEEMVEELNSGDIMYAFCRVIDTKTSLPKCLLLNWQGDGAPIVRKGTCANHIRDIERLLKGAHIMIDARSEEDIEVDLIMEKLARATASTYKFNEPRGENGGQLGPVGTTYRRVIPEQEINATERDQFWQREEIEERKRLEQERCRAEQERGNIEREIWLRGDKKNQLTEQQQLVSVKESIVEKEKEADQRAQEIKNLRYQQLLIHRGSSDSDEERKSRSEELRKQRSKETQQLIAQRTINARAIFEQNTAAGQMKHGSTNFLQQKTTLKTSPMENAKKVFEQNLQMDQLTIKDDKSEIRSEVNNADIEKFDEMSHIQVKSSEGACLTTPKVEAVASNQPETLGTTLQENQLINESNTENELYSQLDGASYLYFDPNNEGMRARALYDYQAADDTEITFDPGDIITHIDAIDEGWWQGLAPDGTYGLFPANYVEVINYQTT</sequence>
<dbReference type="GO" id="GO:0014069">
    <property type="term" value="C:postsynaptic density"/>
    <property type="evidence" value="ECO:0007669"/>
    <property type="project" value="TreeGrafter"/>
</dbReference>
<evidence type="ECO:0000256" key="5">
    <source>
        <dbReference type="ARBA" id="ARBA00023054"/>
    </source>
</evidence>